<reference evidence="1 2" key="2">
    <citation type="journal article" date="2022" name="Mol. Ecol. Resour.">
        <title>The genomes of chicory, endive, great burdock and yacon provide insights into Asteraceae paleo-polyploidization history and plant inulin production.</title>
        <authorList>
            <person name="Fan W."/>
            <person name="Wang S."/>
            <person name="Wang H."/>
            <person name="Wang A."/>
            <person name="Jiang F."/>
            <person name="Liu H."/>
            <person name="Zhao H."/>
            <person name="Xu D."/>
            <person name="Zhang Y."/>
        </authorList>
    </citation>
    <scope>NUCLEOTIDE SEQUENCE [LARGE SCALE GENOMIC DNA]</scope>
    <source>
        <strain evidence="2">cv. Punajuju</strain>
        <tissue evidence="1">Leaves</tissue>
    </source>
</reference>
<gene>
    <name evidence="1" type="ORF">L2E82_20079</name>
</gene>
<sequence>MDAGTNNEVSAETRSFSHLPPDVLSSIADRLPVIDLLGFRGTCNDFRSASSAASAKIESSRTPWLLLHKTDSAECVIYNEEESKTYHRDIPDLKGATCLASYQGWLLLFKDESMFFFCPLSLAKIILPEFPHKQIDGHVAAFSDVPTSSQCIVSVINRIDEKGVEVHMISKGQSVWTPHKIPRCNSLTSSIAAATFDRNSRTFYYMDDGKTLLAFSLNDKIWTPYNIVKGTVSKDIKTMPYCYQKHAFRNTIEDTRDLFNIEDDEYVSVCGLSYDTDNCHRHLYLNEVVDDSPTKTRVRRAVWIQPRFFEADPNQLRW</sequence>
<dbReference type="Proteomes" id="UP001055811">
    <property type="component" value="Linkage Group LG04"/>
</dbReference>
<accession>A0ACB9DSB9</accession>
<dbReference type="EMBL" id="CM042012">
    <property type="protein sequence ID" value="KAI3749467.1"/>
    <property type="molecule type" value="Genomic_DNA"/>
</dbReference>
<organism evidence="1 2">
    <name type="scientific">Cichorium intybus</name>
    <name type="common">Chicory</name>
    <dbReference type="NCBI Taxonomy" id="13427"/>
    <lineage>
        <taxon>Eukaryota</taxon>
        <taxon>Viridiplantae</taxon>
        <taxon>Streptophyta</taxon>
        <taxon>Embryophyta</taxon>
        <taxon>Tracheophyta</taxon>
        <taxon>Spermatophyta</taxon>
        <taxon>Magnoliopsida</taxon>
        <taxon>eudicotyledons</taxon>
        <taxon>Gunneridae</taxon>
        <taxon>Pentapetalae</taxon>
        <taxon>asterids</taxon>
        <taxon>campanulids</taxon>
        <taxon>Asterales</taxon>
        <taxon>Asteraceae</taxon>
        <taxon>Cichorioideae</taxon>
        <taxon>Cichorieae</taxon>
        <taxon>Cichoriinae</taxon>
        <taxon>Cichorium</taxon>
    </lineage>
</organism>
<name>A0ACB9DSB9_CICIN</name>
<comment type="caution">
    <text evidence="1">The sequence shown here is derived from an EMBL/GenBank/DDBJ whole genome shotgun (WGS) entry which is preliminary data.</text>
</comment>
<evidence type="ECO:0000313" key="1">
    <source>
        <dbReference type="EMBL" id="KAI3749467.1"/>
    </source>
</evidence>
<evidence type="ECO:0000313" key="2">
    <source>
        <dbReference type="Proteomes" id="UP001055811"/>
    </source>
</evidence>
<reference evidence="2" key="1">
    <citation type="journal article" date="2022" name="Mol. Ecol. Resour.">
        <title>The genomes of chicory, endive, great burdock and yacon provide insights into Asteraceae palaeo-polyploidization history and plant inulin production.</title>
        <authorList>
            <person name="Fan W."/>
            <person name="Wang S."/>
            <person name="Wang H."/>
            <person name="Wang A."/>
            <person name="Jiang F."/>
            <person name="Liu H."/>
            <person name="Zhao H."/>
            <person name="Xu D."/>
            <person name="Zhang Y."/>
        </authorList>
    </citation>
    <scope>NUCLEOTIDE SEQUENCE [LARGE SCALE GENOMIC DNA]</scope>
    <source>
        <strain evidence="2">cv. Punajuju</strain>
    </source>
</reference>
<proteinExistence type="predicted"/>
<keyword evidence="2" id="KW-1185">Reference proteome</keyword>
<protein>
    <submittedName>
        <fullName evidence="1">Uncharacterized protein</fullName>
    </submittedName>
</protein>